<evidence type="ECO:0000256" key="1">
    <source>
        <dbReference type="ARBA" id="ARBA00004651"/>
    </source>
</evidence>
<dbReference type="Proteomes" id="UP000509568">
    <property type="component" value="Chromosome"/>
</dbReference>
<dbReference type="RefSeq" id="WP_176571488.1">
    <property type="nucleotide sequence ID" value="NZ_CP056030.1"/>
</dbReference>
<evidence type="ECO:0000256" key="4">
    <source>
        <dbReference type="ARBA" id="ARBA00022989"/>
    </source>
</evidence>
<evidence type="ECO:0000313" key="8">
    <source>
        <dbReference type="Proteomes" id="UP000509568"/>
    </source>
</evidence>
<evidence type="ECO:0000256" key="6">
    <source>
        <dbReference type="SAM" id="Phobius"/>
    </source>
</evidence>
<reference evidence="7 8" key="1">
    <citation type="submission" date="2020-06" db="EMBL/GenBank/DDBJ databases">
        <title>Pseudomonas eucalypticola sp. nov., an endophyte of Eucalyptus dunnii leaves with biocontrol ability of eucalyptus leaf blight.</title>
        <authorList>
            <person name="Liu Y."/>
            <person name="Song Z."/>
            <person name="Zeng H."/>
            <person name="Lu M."/>
            <person name="Wang X."/>
            <person name="Lian X."/>
            <person name="Zhang Q."/>
        </authorList>
    </citation>
    <scope>NUCLEOTIDE SEQUENCE [LARGE SCALE GENOMIC DNA]</scope>
    <source>
        <strain evidence="7 8">NP-1</strain>
    </source>
</reference>
<name>A0A7D5H8K5_9PSED</name>
<keyword evidence="4 6" id="KW-1133">Transmembrane helix</keyword>
<dbReference type="InterPro" id="IPR003740">
    <property type="entry name" value="YitT"/>
</dbReference>
<evidence type="ECO:0000256" key="5">
    <source>
        <dbReference type="ARBA" id="ARBA00023136"/>
    </source>
</evidence>
<feature type="transmembrane region" description="Helical" evidence="6">
    <location>
        <begin position="17"/>
        <end position="34"/>
    </location>
</feature>
<keyword evidence="3 6" id="KW-0812">Transmembrane</keyword>
<evidence type="ECO:0000256" key="3">
    <source>
        <dbReference type="ARBA" id="ARBA00022692"/>
    </source>
</evidence>
<dbReference type="EMBL" id="CP056030">
    <property type="protein sequence ID" value="QKZ05784.1"/>
    <property type="molecule type" value="Genomic_DNA"/>
</dbReference>
<proteinExistence type="predicted"/>
<accession>A0A7D5H8K5</accession>
<keyword evidence="2" id="KW-1003">Cell membrane</keyword>
<keyword evidence="8" id="KW-1185">Reference proteome</keyword>
<protein>
    <submittedName>
        <fullName evidence="7">YitT family protein</fullName>
    </submittedName>
</protein>
<gene>
    <name evidence="7" type="ORF">HWQ56_19055</name>
</gene>
<feature type="transmembrane region" description="Helical" evidence="6">
    <location>
        <begin position="46"/>
        <end position="66"/>
    </location>
</feature>
<dbReference type="GO" id="GO:0005886">
    <property type="term" value="C:plasma membrane"/>
    <property type="evidence" value="ECO:0007669"/>
    <property type="project" value="UniProtKB-SubCell"/>
</dbReference>
<feature type="transmembrane region" description="Helical" evidence="6">
    <location>
        <begin position="176"/>
        <end position="194"/>
    </location>
</feature>
<sequence>MNTAIAPPCPHSRVEDCLAMLVGTVMISFGLLLLRDGGIMTGGMAGVALLLHYALGYAFGLSYFVLNLPFYYLAVRRMGWAFTLKTFTCIALVSVFSDHLHGVISLAHIQPLYAALVGNIILGSGFLILFRHRASLGGINILALYLQQRFGWRAGWLQMGADVLILAGSLTAVAPWLLAISVVGAVVLNLIIAFNHRAGRYCA</sequence>
<dbReference type="AlphaFoldDB" id="A0A7D5H8K5"/>
<organism evidence="7 8">
    <name type="scientific">Pseudomonas eucalypticola</name>
    <dbReference type="NCBI Taxonomy" id="2599595"/>
    <lineage>
        <taxon>Bacteria</taxon>
        <taxon>Pseudomonadati</taxon>
        <taxon>Pseudomonadota</taxon>
        <taxon>Gammaproteobacteria</taxon>
        <taxon>Pseudomonadales</taxon>
        <taxon>Pseudomonadaceae</taxon>
        <taxon>Pseudomonas</taxon>
    </lineage>
</organism>
<feature type="transmembrane region" description="Helical" evidence="6">
    <location>
        <begin position="78"/>
        <end position="97"/>
    </location>
</feature>
<evidence type="ECO:0000256" key="2">
    <source>
        <dbReference type="ARBA" id="ARBA00022475"/>
    </source>
</evidence>
<dbReference type="PANTHER" id="PTHR33545:SF5">
    <property type="entry name" value="UPF0750 MEMBRANE PROTEIN YITT"/>
    <property type="match status" value="1"/>
</dbReference>
<dbReference type="KEGG" id="pez:HWQ56_19055"/>
<keyword evidence="5 6" id="KW-0472">Membrane</keyword>
<comment type="subcellular location">
    <subcellularLocation>
        <location evidence="1">Cell membrane</location>
        <topology evidence="1">Multi-pass membrane protein</topology>
    </subcellularLocation>
</comment>
<dbReference type="InterPro" id="IPR051461">
    <property type="entry name" value="UPF0750_membrane"/>
</dbReference>
<feature type="transmembrane region" description="Helical" evidence="6">
    <location>
        <begin position="109"/>
        <end position="130"/>
    </location>
</feature>
<dbReference type="PANTHER" id="PTHR33545">
    <property type="entry name" value="UPF0750 MEMBRANE PROTEIN YITT-RELATED"/>
    <property type="match status" value="1"/>
</dbReference>
<dbReference type="Pfam" id="PF02588">
    <property type="entry name" value="YitT_membrane"/>
    <property type="match status" value="1"/>
</dbReference>
<evidence type="ECO:0000313" key="7">
    <source>
        <dbReference type="EMBL" id="QKZ05784.1"/>
    </source>
</evidence>